<proteinExistence type="predicted"/>
<gene>
    <name evidence="1" type="ORF">A2803_04145</name>
</gene>
<reference evidence="1 2" key="1">
    <citation type="journal article" date="2016" name="Nat. Commun.">
        <title>Thousands of microbial genomes shed light on interconnected biogeochemical processes in an aquifer system.</title>
        <authorList>
            <person name="Anantharaman K."/>
            <person name="Brown C.T."/>
            <person name="Hug L.A."/>
            <person name="Sharon I."/>
            <person name="Castelle C.J."/>
            <person name="Probst A.J."/>
            <person name="Thomas B.C."/>
            <person name="Singh A."/>
            <person name="Wilkins M.J."/>
            <person name="Karaoz U."/>
            <person name="Brodie E.L."/>
            <person name="Williams K.H."/>
            <person name="Hubbard S.S."/>
            <person name="Banfield J.F."/>
        </authorList>
    </citation>
    <scope>NUCLEOTIDE SEQUENCE [LARGE SCALE GENOMIC DNA]</scope>
</reference>
<sequence>MSAETPKLFSRRDFLATLGLGSIEAVGLWMINKDGIRESINKEHSILNWQERSGVFVAGEDMELEYAGKKYSVRVNELEFLETLTHIANEESGVDSLNTFLDKYPLHIVLDQAKTNHYASYVPSRLSDSPMLQFSKAMLGDYFEAGLTVDPQKLLNSHTAVMHELVHLWQDARGGILKDNGSILKLSYLTTSMTGGIIVGNNLSDKQDLRNIERSKATKISRRVFNTAALGLTSSFVGYNLWSFLTPDELEAYARAGQLALEPDNIQYINQFFKFEELDNSSL</sequence>
<accession>A0A1F7Z186</accession>
<dbReference type="Proteomes" id="UP000178870">
    <property type="component" value="Unassembled WGS sequence"/>
</dbReference>
<comment type="caution">
    <text evidence="1">The sequence shown here is derived from an EMBL/GenBank/DDBJ whole genome shotgun (WGS) entry which is preliminary data.</text>
</comment>
<dbReference type="AlphaFoldDB" id="A0A1F7Z186"/>
<protein>
    <submittedName>
        <fullName evidence="1">Uncharacterized protein</fullName>
    </submittedName>
</protein>
<dbReference type="EMBL" id="MGGP01000003">
    <property type="protein sequence ID" value="OGM33363.1"/>
    <property type="molecule type" value="Genomic_DNA"/>
</dbReference>
<evidence type="ECO:0000313" key="1">
    <source>
        <dbReference type="EMBL" id="OGM33363.1"/>
    </source>
</evidence>
<evidence type="ECO:0000313" key="2">
    <source>
        <dbReference type="Proteomes" id="UP000178870"/>
    </source>
</evidence>
<organism evidence="1 2">
    <name type="scientific">Candidatus Woesebacteria bacterium RIFCSPHIGHO2_01_FULL_44_21</name>
    <dbReference type="NCBI Taxonomy" id="1802503"/>
    <lineage>
        <taxon>Bacteria</taxon>
        <taxon>Candidatus Woeseibacteriota</taxon>
    </lineage>
</organism>
<name>A0A1F7Z186_9BACT</name>